<name>A0A1R4GIB4_9MICO</name>
<feature type="transmembrane region" description="Helical" evidence="2">
    <location>
        <begin position="143"/>
        <end position="160"/>
    </location>
</feature>
<gene>
    <name evidence="4" type="ORF">CZ674_12275</name>
</gene>
<feature type="domain" description="Transglutaminase-like" evidence="3">
    <location>
        <begin position="434"/>
        <end position="500"/>
    </location>
</feature>
<keyword evidence="2" id="KW-1133">Transmembrane helix</keyword>
<sequence length="717" mass="76829">MYGTPQLLVAITVTMTTAVLIAAVAHIRRWTPLLQLGATIAALAVLAIPLAAPGALRGAMPLGESAVNVFSAIWTSWRRLTTIDLPVGTDDGLLMPVILLVLTSTVIGVGMILRTSRGELAALFPIAIMCWALLWGTPSPSPIWQPLLLATTTVAHVTILRQARRRRRAERTTSSLPRRFGAGLVAVVLAVLIGAGAALAADLGDRVVLRESPRDPEVELVATSPLAQFRANFDPETRGDVLMTVSGLSTDDRIRVATLDQYDGEVFSAGTSDLARTSGRAQGAVDSRQIGVSIQGYEGVWIPTVGQVESLTFVGPRAPLLSQSLVSDRDETLLAATEGLVADDGYSLMVQPSPTADSLQQLEPVDSEGNGAQLPVSALDWLAGTTAEASTPGEALASIVHSIRDEAYLSHGTDDSEAASRPGHSSARLDAVFSGEHLIGDQEQFAAATALMAREIGFPSRVVVGYMPPEGGTVSIRGHDATAWVEVHTSIGWVAIDVVPSNTGIPEEQETSSQPDQQPLPPVPPALPEGGQPNTDDAGMHTNPVQPPVDPADRMLWLRWVLVVVGLLLLLALPLATIVVIKLLRTRYRRSVGDPEQRALGAWRDFVDLAIDRGRDLEGDRTRQEYAGEDSQVLAFAKATDAAVFSRSQTDEETVDDLWRRRAELLGEIDRSRSGFDRLLSHVTLRSLTPQLFGVPASDAEQTALHRRRESTVALQE</sequence>
<protein>
    <submittedName>
        <fullName evidence="4">Transglutaminase-like enzymes, putative cysteine proteases</fullName>
    </submittedName>
</protein>
<dbReference type="GO" id="GO:0006508">
    <property type="term" value="P:proteolysis"/>
    <property type="evidence" value="ECO:0007669"/>
    <property type="project" value="UniProtKB-KW"/>
</dbReference>
<evidence type="ECO:0000313" key="5">
    <source>
        <dbReference type="Proteomes" id="UP000195787"/>
    </source>
</evidence>
<keyword evidence="4" id="KW-0378">Hydrolase</keyword>
<dbReference type="AlphaFoldDB" id="A0A1R4GIB4"/>
<keyword evidence="5" id="KW-1185">Reference proteome</keyword>
<dbReference type="Pfam" id="PF01841">
    <property type="entry name" value="Transglut_core"/>
    <property type="match status" value="1"/>
</dbReference>
<organism evidence="4 5">
    <name type="scientific">Agrococcus casei LMG 22410</name>
    <dbReference type="NCBI Taxonomy" id="1255656"/>
    <lineage>
        <taxon>Bacteria</taxon>
        <taxon>Bacillati</taxon>
        <taxon>Actinomycetota</taxon>
        <taxon>Actinomycetes</taxon>
        <taxon>Micrococcales</taxon>
        <taxon>Microbacteriaceae</taxon>
        <taxon>Agrococcus</taxon>
    </lineage>
</organism>
<keyword evidence="2" id="KW-0812">Transmembrane</keyword>
<feature type="region of interest" description="Disordered" evidence="1">
    <location>
        <begin position="503"/>
        <end position="547"/>
    </location>
</feature>
<dbReference type="PANTHER" id="PTHR42736:SF1">
    <property type="entry name" value="PROTEIN-GLUTAMINE GAMMA-GLUTAMYLTRANSFERASE"/>
    <property type="match status" value="1"/>
</dbReference>
<accession>A0A1R4GIB4</accession>
<evidence type="ECO:0000256" key="1">
    <source>
        <dbReference type="SAM" id="MobiDB-lite"/>
    </source>
</evidence>
<dbReference type="SUPFAM" id="SSF54001">
    <property type="entry name" value="Cysteine proteinases"/>
    <property type="match status" value="1"/>
</dbReference>
<evidence type="ECO:0000259" key="3">
    <source>
        <dbReference type="SMART" id="SM00460"/>
    </source>
</evidence>
<feature type="compositionally biased region" description="Pro residues" evidence="1">
    <location>
        <begin position="518"/>
        <end position="527"/>
    </location>
</feature>
<dbReference type="EMBL" id="FUHU01000045">
    <property type="protein sequence ID" value="SJM67967.1"/>
    <property type="molecule type" value="Genomic_DNA"/>
</dbReference>
<dbReference type="SMART" id="SM00460">
    <property type="entry name" value="TGc"/>
    <property type="match status" value="1"/>
</dbReference>
<reference evidence="4 5" key="1">
    <citation type="submission" date="2017-02" db="EMBL/GenBank/DDBJ databases">
        <authorList>
            <person name="Peterson S.W."/>
        </authorList>
    </citation>
    <scope>NUCLEOTIDE SEQUENCE [LARGE SCALE GENOMIC DNA]</scope>
    <source>
        <strain evidence="4 5">LMG 22410</strain>
    </source>
</reference>
<feature type="transmembrane region" description="Helical" evidence="2">
    <location>
        <begin position="180"/>
        <end position="201"/>
    </location>
</feature>
<feature type="transmembrane region" description="Helical" evidence="2">
    <location>
        <begin position="557"/>
        <end position="581"/>
    </location>
</feature>
<keyword evidence="4" id="KW-0645">Protease</keyword>
<feature type="transmembrane region" description="Helical" evidence="2">
    <location>
        <begin position="33"/>
        <end position="52"/>
    </location>
</feature>
<feature type="transmembrane region" description="Helical" evidence="2">
    <location>
        <begin position="93"/>
        <end position="113"/>
    </location>
</feature>
<dbReference type="InterPro" id="IPR002931">
    <property type="entry name" value="Transglutaminase-like"/>
</dbReference>
<dbReference type="GO" id="GO:0008233">
    <property type="term" value="F:peptidase activity"/>
    <property type="evidence" value="ECO:0007669"/>
    <property type="project" value="UniProtKB-KW"/>
</dbReference>
<dbReference type="PANTHER" id="PTHR42736">
    <property type="entry name" value="PROTEIN-GLUTAMINE GAMMA-GLUTAMYLTRANSFERASE"/>
    <property type="match status" value="1"/>
</dbReference>
<dbReference type="InterPro" id="IPR052901">
    <property type="entry name" value="Bact_TGase-like"/>
</dbReference>
<keyword evidence="2" id="KW-0472">Membrane</keyword>
<dbReference type="Proteomes" id="UP000195787">
    <property type="component" value="Unassembled WGS sequence"/>
</dbReference>
<dbReference type="InterPro" id="IPR038765">
    <property type="entry name" value="Papain-like_cys_pep_sf"/>
</dbReference>
<feature type="transmembrane region" description="Helical" evidence="2">
    <location>
        <begin position="6"/>
        <end position="26"/>
    </location>
</feature>
<feature type="transmembrane region" description="Helical" evidence="2">
    <location>
        <begin position="120"/>
        <end position="137"/>
    </location>
</feature>
<dbReference type="Gene3D" id="3.10.620.30">
    <property type="match status" value="1"/>
</dbReference>
<evidence type="ECO:0000256" key="2">
    <source>
        <dbReference type="SAM" id="Phobius"/>
    </source>
</evidence>
<evidence type="ECO:0000313" key="4">
    <source>
        <dbReference type="EMBL" id="SJM67967.1"/>
    </source>
</evidence>
<proteinExistence type="predicted"/>